<reference evidence="2 4" key="2">
    <citation type="submission" date="2020-09" db="EMBL/GenBank/DDBJ databases">
        <title>Draft Genome Sequence of Aminobacter carboxidus type strain DSM 1086, a soil Gram-negative carboxydobacterium.</title>
        <authorList>
            <person name="Turrini P."/>
            <person name="Tescari M."/>
            <person name="Artuso I."/>
            <person name="Lugli G.A."/>
            <person name="Frangipani E."/>
            <person name="Ventura M."/>
            <person name="Visca P."/>
        </authorList>
    </citation>
    <scope>NUCLEOTIDE SEQUENCE [LARGE SCALE GENOMIC DNA]</scope>
    <source>
        <strain evidence="2 4">DSM 1086</strain>
    </source>
</reference>
<accession>A0A8E1WDI6</accession>
<name>A0A8E1WDI6_9HYPH</name>
<dbReference type="InterPro" id="IPR003772">
    <property type="entry name" value="YceD"/>
</dbReference>
<evidence type="ECO:0000313" key="4">
    <source>
        <dbReference type="Proteomes" id="UP000598227"/>
    </source>
</evidence>
<dbReference type="Pfam" id="PF02620">
    <property type="entry name" value="YceD"/>
    <property type="match status" value="1"/>
</dbReference>
<organism evidence="1 3">
    <name type="scientific">Aminobacter carboxidus</name>
    <dbReference type="NCBI Taxonomy" id="376165"/>
    <lineage>
        <taxon>Bacteria</taxon>
        <taxon>Pseudomonadati</taxon>
        <taxon>Pseudomonadota</taxon>
        <taxon>Alphaproteobacteria</taxon>
        <taxon>Hyphomicrobiales</taxon>
        <taxon>Phyllobacteriaceae</taxon>
        <taxon>Aminobacter</taxon>
    </lineage>
</organism>
<reference evidence="1 3" key="1">
    <citation type="submission" date="2020-08" db="EMBL/GenBank/DDBJ databases">
        <title>Genomic Encyclopedia of Type Strains, Phase IV (KMG-IV): sequencing the most valuable type-strain genomes for metagenomic binning, comparative biology and taxonomic classification.</title>
        <authorList>
            <person name="Goeker M."/>
        </authorList>
    </citation>
    <scope>NUCLEOTIDE SEQUENCE [LARGE SCALE GENOMIC DNA]</scope>
    <source>
        <strain evidence="1 3">DSM 17454</strain>
    </source>
</reference>
<proteinExistence type="predicted"/>
<evidence type="ECO:0000313" key="3">
    <source>
        <dbReference type="Proteomes" id="UP000532373"/>
    </source>
</evidence>
<dbReference type="EMBL" id="JACHGI010000003">
    <property type="protein sequence ID" value="MBB6466412.1"/>
    <property type="molecule type" value="Genomic_DNA"/>
</dbReference>
<keyword evidence="4" id="KW-1185">Reference proteome</keyword>
<dbReference type="Proteomes" id="UP000532373">
    <property type="component" value="Unassembled WGS sequence"/>
</dbReference>
<sequence>MMPDETPSPVSFKINVARLPQKGMPVIVDAGVAQRAALAEAHGLSSVERYKADLLVTKWKRNGIKIRGRVQAEITQACVVTLEPVTSVIDEDVDGVFLPEDSKLARLGFNAAGEILLDAEGPDAPETFTGDTIDAGALAEEFFGLAIDPYPRKAGVAVASTDDDDVEPVESEFQKKLRLISKKL</sequence>
<comment type="caution">
    <text evidence="1">The sequence shown here is derived from an EMBL/GenBank/DDBJ whole genome shotgun (WGS) entry which is preliminary data.</text>
</comment>
<dbReference type="RefSeq" id="WP_184768855.1">
    <property type="nucleotide sequence ID" value="NZ_JACHGI010000003.1"/>
</dbReference>
<protein>
    <submittedName>
        <fullName evidence="2">DUF177 domain-containing protein</fullName>
    </submittedName>
</protein>
<gene>
    <name evidence="1" type="ORF">HNQ96_002277</name>
    <name evidence="2" type="ORF">IHE39_04250</name>
</gene>
<dbReference type="AlphaFoldDB" id="A0A8E1WDI6"/>
<evidence type="ECO:0000313" key="1">
    <source>
        <dbReference type="EMBL" id="MBB6466412.1"/>
    </source>
</evidence>
<evidence type="ECO:0000313" key="2">
    <source>
        <dbReference type="EMBL" id="MBE1203500.1"/>
    </source>
</evidence>
<dbReference type="EMBL" id="JACZEP010000001">
    <property type="protein sequence ID" value="MBE1203500.1"/>
    <property type="molecule type" value="Genomic_DNA"/>
</dbReference>
<dbReference type="Proteomes" id="UP000598227">
    <property type="component" value="Unassembled WGS sequence"/>
</dbReference>